<dbReference type="GO" id="GO:0005507">
    <property type="term" value="F:copper ion binding"/>
    <property type="evidence" value="ECO:0007669"/>
    <property type="project" value="InterPro"/>
</dbReference>
<feature type="compositionally biased region" description="Low complexity" evidence="13">
    <location>
        <begin position="499"/>
        <end position="512"/>
    </location>
</feature>
<feature type="transmembrane region" description="Helical" evidence="14">
    <location>
        <begin position="393"/>
        <end position="415"/>
    </location>
</feature>
<keyword evidence="6" id="KW-0479">Metal-binding</keyword>
<dbReference type="PANTHER" id="PTHR34820">
    <property type="entry name" value="INNER MEMBRANE PROTEIN YEBZ"/>
    <property type="match status" value="1"/>
</dbReference>
<dbReference type="OrthoDB" id="5242236at2"/>
<feature type="compositionally biased region" description="Acidic residues" evidence="13">
    <location>
        <begin position="486"/>
        <end position="495"/>
    </location>
</feature>
<evidence type="ECO:0000256" key="2">
    <source>
        <dbReference type="ARBA" id="ARBA00004651"/>
    </source>
</evidence>
<dbReference type="AlphaFoldDB" id="A0A964XKU9"/>
<protein>
    <recommendedName>
        <fullName evidence="12">Protein YobA</fullName>
    </recommendedName>
</protein>
<keyword evidence="10" id="KW-0186">Copper</keyword>
<name>A0A964XKU9_9ACTN</name>
<feature type="transmembrane region" description="Helical" evidence="14">
    <location>
        <begin position="203"/>
        <end position="221"/>
    </location>
</feature>
<sequence length="686" mass="70868">MLPTAPRLGRTGPRLGRTVPLLHLVLLFVATAGALLAGATPASAHAALTGSDPKQGAVVQQAPEVVTLQFSEQVSMSDDSIRVLDPKGKRVDTGKLRELGSGGTVKYGVGLHSGLPEGTFTVAWKAVSADSHPISGAFSFSVGAPSQTSVALPEQQAGGGTVGTLYDIARYVSYAAFALVVGAAAFVLACWPRGVAVTALQRLIAYSWVALAGSTVALLLLRGPYTDSGKLADVLNLGLLGEVLNTKTGAALISRMLLLGAAALFIVVLFGAYAKREDPAEKRDLTFGLAVGGGVVAAGIASTWAFAEHASTGIQTAVAMPVDVLHLLAVAVWFGGLTALLVALHRAPADQPVGRNAVRRFSRLAFGSVLVLVATGLYQSWRQVGSWNALVSTAYGQLLLVKIGLVVVLVGLASISRRWTARLTDGGAHVVEQRAAESAPTRDAPADEPVSVGAGSGSGAGAGSVESARPSAEDAPEPEPATEPTPEGDDSDRDEDPVRAAQLARQRAAVAKAGEKRVRDADPDRSGLRRTVLAEAAVAVVLLAVTTVLTATEPGRTQEQVDKAGAAGSVVASGPVKIELPFDTGGQDGKGTLRLELDPARTGANTLHVYAERPNGKAFDLPEVKLAFTLKAKDVGPLPVAPDRVSTGHWSSTGVQMPMPGDWQLSVTVRSSDIDQVTVHKNVKIG</sequence>
<dbReference type="PANTHER" id="PTHR34820:SF4">
    <property type="entry name" value="INNER MEMBRANE PROTEIN YEBZ"/>
    <property type="match status" value="1"/>
</dbReference>
<comment type="subcellular location">
    <subcellularLocation>
        <location evidence="2">Cell membrane</location>
        <topology evidence="2">Multi-pass membrane protein</topology>
    </subcellularLocation>
    <subcellularLocation>
        <location evidence="1">Periplasm</location>
    </subcellularLocation>
</comment>
<feature type="transmembrane region" description="Helical" evidence="14">
    <location>
        <begin position="364"/>
        <end position="381"/>
    </location>
</feature>
<organism evidence="17 18">
    <name type="scientific">Streptomyces boluensis</name>
    <dbReference type="NCBI Taxonomy" id="1775135"/>
    <lineage>
        <taxon>Bacteria</taxon>
        <taxon>Bacillati</taxon>
        <taxon>Actinomycetota</taxon>
        <taxon>Actinomycetes</taxon>
        <taxon>Kitasatosporales</taxon>
        <taxon>Streptomycetaceae</taxon>
        <taxon>Streptomyces</taxon>
    </lineage>
</organism>
<evidence type="ECO:0000256" key="8">
    <source>
        <dbReference type="ARBA" id="ARBA00022764"/>
    </source>
</evidence>
<comment type="similarity">
    <text evidence="3">Belongs to the CopC family.</text>
</comment>
<feature type="region of interest" description="Disordered" evidence="13">
    <location>
        <begin position="433"/>
        <end position="523"/>
    </location>
</feature>
<feature type="transmembrane region" description="Helical" evidence="14">
    <location>
        <begin position="285"/>
        <end position="304"/>
    </location>
</feature>
<dbReference type="InterPro" id="IPR014755">
    <property type="entry name" value="Cu-Rt/internalin_Ig-like"/>
</dbReference>
<keyword evidence="11 14" id="KW-0472">Membrane</keyword>
<keyword evidence="8" id="KW-0574">Periplasm</keyword>
<evidence type="ECO:0000313" key="17">
    <source>
        <dbReference type="EMBL" id="NBE51441.1"/>
    </source>
</evidence>
<feature type="transmembrane region" description="Helical" evidence="14">
    <location>
        <begin position="252"/>
        <end position="273"/>
    </location>
</feature>
<dbReference type="Proteomes" id="UP000598297">
    <property type="component" value="Unassembled WGS sequence"/>
</dbReference>
<evidence type="ECO:0000256" key="4">
    <source>
        <dbReference type="ARBA" id="ARBA00022475"/>
    </source>
</evidence>
<evidence type="ECO:0000256" key="10">
    <source>
        <dbReference type="ARBA" id="ARBA00023008"/>
    </source>
</evidence>
<feature type="compositionally biased region" description="Basic and acidic residues" evidence="13">
    <location>
        <begin position="513"/>
        <end position="523"/>
    </location>
</feature>
<proteinExistence type="inferred from homology"/>
<keyword evidence="9 14" id="KW-1133">Transmembrane helix</keyword>
<comment type="caution">
    <text evidence="17">The sequence shown here is derived from an EMBL/GenBank/DDBJ whole genome shotgun (WGS) entry which is preliminary data.</text>
</comment>
<evidence type="ECO:0000256" key="5">
    <source>
        <dbReference type="ARBA" id="ARBA00022692"/>
    </source>
</evidence>
<evidence type="ECO:0000313" key="18">
    <source>
        <dbReference type="Proteomes" id="UP000598297"/>
    </source>
</evidence>
<keyword evidence="4" id="KW-1003">Cell membrane</keyword>
<keyword evidence="5 14" id="KW-0812">Transmembrane</keyword>
<dbReference type="GO" id="GO:0006825">
    <property type="term" value="P:copper ion transport"/>
    <property type="evidence" value="ECO:0007669"/>
    <property type="project" value="InterPro"/>
</dbReference>
<dbReference type="Pfam" id="PF04234">
    <property type="entry name" value="CopC"/>
    <property type="match status" value="1"/>
</dbReference>
<evidence type="ECO:0000256" key="9">
    <source>
        <dbReference type="ARBA" id="ARBA00022989"/>
    </source>
</evidence>
<evidence type="ECO:0000256" key="1">
    <source>
        <dbReference type="ARBA" id="ARBA00004418"/>
    </source>
</evidence>
<dbReference type="GO" id="GO:0046688">
    <property type="term" value="P:response to copper ion"/>
    <property type="evidence" value="ECO:0007669"/>
    <property type="project" value="InterPro"/>
</dbReference>
<evidence type="ECO:0000256" key="13">
    <source>
        <dbReference type="SAM" id="MobiDB-lite"/>
    </source>
</evidence>
<dbReference type="GO" id="GO:0005886">
    <property type="term" value="C:plasma membrane"/>
    <property type="evidence" value="ECO:0007669"/>
    <property type="project" value="UniProtKB-SubCell"/>
</dbReference>
<feature type="transmembrane region" description="Helical" evidence="14">
    <location>
        <begin position="171"/>
        <end position="191"/>
    </location>
</feature>
<accession>A0A964XKU9</accession>
<dbReference type="RefSeq" id="WP_161695447.1">
    <property type="nucleotide sequence ID" value="NZ_JAAAHS010000040.1"/>
</dbReference>
<evidence type="ECO:0000256" key="3">
    <source>
        <dbReference type="ARBA" id="ARBA00010509"/>
    </source>
</evidence>
<dbReference type="InterPro" id="IPR014756">
    <property type="entry name" value="Ig_E-set"/>
</dbReference>
<feature type="domain" description="Copper resistance protein D" evidence="16">
    <location>
        <begin position="357"/>
        <end position="425"/>
    </location>
</feature>
<dbReference type="Pfam" id="PF05425">
    <property type="entry name" value="CopD"/>
    <property type="match status" value="1"/>
</dbReference>
<evidence type="ECO:0000259" key="16">
    <source>
        <dbReference type="Pfam" id="PF05425"/>
    </source>
</evidence>
<feature type="domain" description="CopC" evidence="15">
    <location>
        <begin position="45"/>
        <end position="142"/>
    </location>
</feature>
<dbReference type="InterPro" id="IPR008457">
    <property type="entry name" value="Cu-R_CopD_dom"/>
</dbReference>
<dbReference type="GO" id="GO:0042597">
    <property type="term" value="C:periplasmic space"/>
    <property type="evidence" value="ECO:0007669"/>
    <property type="project" value="UniProtKB-SubCell"/>
</dbReference>
<dbReference type="InterPro" id="IPR032694">
    <property type="entry name" value="CopC/D"/>
</dbReference>
<feature type="transmembrane region" description="Helical" evidence="14">
    <location>
        <begin position="324"/>
        <end position="344"/>
    </location>
</feature>
<dbReference type="SUPFAM" id="SSF81296">
    <property type="entry name" value="E set domains"/>
    <property type="match status" value="1"/>
</dbReference>
<evidence type="ECO:0000256" key="7">
    <source>
        <dbReference type="ARBA" id="ARBA00022729"/>
    </source>
</evidence>
<keyword evidence="18" id="KW-1185">Reference proteome</keyword>
<dbReference type="Gene3D" id="2.60.40.1220">
    <property type="match status" value="1"/>
</dbReference>
<evidence type="ECO:0000256" key="14">
    <source>
        <dbReference type="SAM" id="Phobius"/>
    </source>
</evidence>
<dbReference type="FunFam" id="2.60.40.1220:FF:000001">
    <property type="entry name" value="CopC domain-containing protein YobA"/>
    <property type="match status" value="1"/>
</dbReference>
<gene>
    <name evidence="17" type="ORF">GUY60_08370</name>
</gene>
<evidence type="ECO:0000259" key="15">
    <source>
        <dbReference type="Pfam" id="PF04234"/>
    </source>
</evidence>
<reference evidence="17" key="1">
    <citation type="submission" date="2020-01" db="EMBL/GenBank/DDBJ databases">
        <title>Whole-genome analyses of novel actinobacteria.</title>
        <authorList>
            <person name="Sahin N."/>
        </authorList>
    </citation>
    <scope>NUCLEOTIDE SEQUENCE</scope>
    <source>
        <strain evidence="17">YC537</strain>
    </source>
</reference>
<evidence type="ECO:0000256" key="11">
    <source>
        <dbReference type="ARBA" id="ARBA00023136"/>
    </source>
</evidence>
<dbReference type="EMBL" id="JAAAHS010000040">
    <property type="protein sequence ID" value="NBE51441.1"/>
    <property type="molecule type" value="Genomic_DNA"/>
</dbReference>
<keyword evidence="7" id="KW-0732">Signal</keyword>
<evidence type="ECO:0000256" key="12">
    <source>
        <dbReference type="ARBA" id="ARBA00070395"/>
    </source>
</evidence>
<evidence type="ECO:0000256" key="6">
    <source>
        <dbReference type="ARBA" id="ARBA00022723"/>
    </source>
</evidence>
<dbReference type="InterPro" id="IPR007348">
    <property type="entry name" value="CopC_dom"/>
</dbReference>